<accession>A0A923MH74</accession>
<dbReference type="InterPro" id="IPR048797">
    <property type="entry name" value="PvuRts1I-like_N"/>
</dbReference>
<dbReference type="EMBL" id="JACOQI010000002">
    <property type="protein sequence ID" value="MBC5769184.1"/>
    <property type="molecule type" value="Genomic_DNA"/>
</dbReference>
<proteinExistence type="predicted"/>
<evidence type="ECO:0008006" key="5">
    <source>
        <dbReference type="Google" id="ProtNLM"/>
    </source>
</evidence>
<dbReference type="Pfam" id="PF21598">
    <property type="entry name" value="PvuRts1I-like_N"/>
    <property type="match status" value="1"/>
</dbReference>
<dbReference type="AlphaFoldDB" id="A0A923MH74"/>
<feature type="domain" description="PvuRts1 I-like SET and RING associated" evidence="1">
    <location>
        <begin position="154"/>
        <end position="292"/>
    </location>
</feature>
<feature type="domain" description="Restriction endonuclease PvuRts1 I-like N-terminal" evidence="2">
    <location>
        <begin position="13"/>
        <end position="131"/>
    </location>
</feature>
<keyword evidence="4" id="KW-1185">Reference proteome</keyword>
<reference evidence="3" key="1">
    <citation type="submission" date="2020-08" db="EMBL/GenBank/DDBJ databases">
        <title>Genome public.</title>
        <authorList>
            <person name="Liu C."/>
            <person name="Sun Q."/>
        </authorList>
    </citation>
    <scope>NUCLEOTIDE SEQUENCE</scope>
    <source>
        <strain evidence="3">BX15</strain>
    </source>
</reference>
<evidence type="ECO:0000313" key="3">
    <source>
        <dbReference type="EMBL" id="MBC5769184.1"/>
    </source>
</evidence>
<name>A0A923MH74_9FIRM</name>
<evidence type="ECO:0000313" key="4">
    <source>
        <dbReference type="Proteomes" id="UP000620327"/>
    </source>
</evidence>
<sequence>MMAENERAWKQRYLYRMFSHHTKDKEMENYVVNAIWARLDDLNVKPVTQQYVRRPNGYALIDLYFPQINYGVECDEAYHKDNTLKDAAREIDLQTALSACSEDGLTIRRVDATLDADALHARIREIVCEIRQKVAEKGEQLSPWLEQEEEWRSIKERGILRTEDAYSFKTIADICQKCFGKDANYRIQRSFFHVADDRMLWCPKLAIELPDGSKVAQSRGWINELSADWNVIIEHNDSGATPVKHPDQPRYTFAKSKDERGENAYRFIGIFEWSETTPSGEHIYKRMASDMKLK</sequence>
<organism evidence="3 4">
    <name type="scientific">Dysosmobacter segnis</name>
    <dbReference type="NCBI Taxonomy" id="2763042"/>
    <lineage>
        <taxon>Bacteria</taxon>
        <taxon>Bacillati</taxon>
        <taxon>Bacillota</taxon>
        <taxon>Clostridia</taxon>
        <taxon>Eubacteriales</taxon>
        <taxon>Oscillospiraceae</taxon>
        <taxon>Dysosmobacter</taxon>
    </lineage>
</organism>
<evidence type="ECO:0000259" key="1">
    <source>
        <dbReference type="Pfam" id="PF18491"/>
    </source>
</evidence>
<dbReference type="RefSeq" id="WP_187013573.1">
    <property type="nucleotide sequence ID" value="NZ_JACOQI010000002.1"/>
</dbReference>
<protein>
    <recommendedName>
        <fullName evidence="5">SET and RING associated domain-containing protein</fullName>
    </recommendedName>
</protein>
<dbReference type="Proteomes" id="UP000620327">
    <property type="component" value="Unassembled WGS sequence"/>
</dbReference>
<evidence type="ECO:0000259" key="2">
    <source>
        <dbReference type="Pfam" id="PF21598"/>
    </source>
</evidence>
<gene>
    <name evidence="3" type="ORF">H8Z83_02335</name>
</gene>
<comment type="caution">
    <text evidence="3">The sequence shown here is derived from an EMBL/GenBank/DDBJ whole genome shotgun (WGS) entry which is preliminary data.</text>
</comment>
<dbReference type="InterPro" id="IPR040674">
    <property type="entry name" value="PvuRts1I-like_SRA"/>
</dbReference>
<dbReference type="Pfam" id="PF18491">
    <property type="entry name" value="SRA"/>
    <property type="match status" value="1"/>
</dbReference>